<reference evidence="2 3" key="1">
    <citation type="submission" date="2024-01" db="EMBL/GenBank/DDBJ databases">
        <title>The genome of the rayed Mediterranean limpet Patella caerulea (Linnaeus, 1758).</title>
        <authorList>
            <person name="Anh-Thu Weber A."/>
            <person name="Halstead-Nussloch G."/>
        </authorList>
    </citation>
    <scope>NUCLEOTIDE SEQUENCE [LARGE SCALE GENOMIC DNA]</scope>
    <source>
        <strain evidence="2">AATW-2023a</strain>
        <tissue evidence="2">Whole specimen</tissue>
    </source>
</reference>
<evidence type="ECO:0000313" key="2">
    <source>
        <dbReference type="EMBL" id="KAK6186995.1"/>
    </source>
</evidence>
<dbReference type="Proteomes" id="UP001347796">
    <property type="component" value="Unassembled WGS sequence"/>
</dbReference>
<keyword evidence="3" id="KW-1185">Reference proteome</keyword>
<feature type="transmembrane region" description="Helical" evidence="1">
    <location>
        <begin position="33"/>
        <end position="56"/>
    </location>
</feature>
<proteinExistence type="predicted"/>
<accession>A0AAN8K2X7</accession>
<dbReference type="EMBL" id="JAZGQO010000005">
    <property type="protein sequence ID" value="KAK6186995.1"/>
    <property type="molecule type" value="Genomic_DNA"/>
</dbReference>
<dbReference type="AlphaFoldDB" id="A0AAN8K2X7"/>
<sequence>MYAVLAVSFEDMFAVLAVSFEDMNDVLALHLKTFVMFWLVPLKTCMLYWLLPLTIYCEVYSRQALMEKIKFPCQKMSNSHTGSEMKCDTSAVNNLLRSCALQK</sequence>
<evidence type="ECO:0000313" key="3">
    <source>
        <dbReference type="Proteomes" id="UP001347796"/>
    </source>
</evidence>
<keyword evidence="1" id="KW-0472">Membrane</keyword>
<keyword evidence="1" id="KW-0812">Transmembrane</keyword>
<comment type="caution">
    <text evidence="2">The sequence shown here is derived from an EMBL/GenBank/DDBJ whole genome shotgun (WGS) entry which is preliminary data.</text>
</comment>
<evidence type="ECO:0000256" key="1">
    <source>
        <dbReference type="SAM" id="Phobius"/>
    </source>
</evidence>
<organism evidence="2 3">
    <name type="scientific">Patella caerulea</name>
    <name type="common">Rayed Mediterranean limpet</name>
    <dbReference type="NCBI Taxonomy" id="87958"/>
    <lineage>
        <taxon>Eukaryota</taxon>
        <taxon>Metazoa</taxon>
        <taxon>Spiralia</taxon>
        <taxon>Lophotrochozoa</taxon>
        <taxon>Mollusca</taxon>
        <taxon>Gastropoda</taxon>
        <taxon>Patellogastropoda</taxon>
        <taxon>Patelloidea</taxon>
        <taxon>Patellidae</taxon>
        <taxon>Patella</taxon>
    </lineage>
</organism>
<name>A0AAN8K2X7_PATCE</name>
<protein>
    <submittedName>
        <fullName evidence="2">Uncharacterized protein</fullName>
    </submittedName>
</protein>
<gene>
    <name evidence="2" type="ORF">SNE40_006249</name>
</gene>
<keyword evidence="1" id="KW-1133">Transmembrane helix</keyword>